<dbReference type="Pfam" id="PF02452">
    <property type="entry name" value="PemK_toxin"/>
    <property type="match status" value="1"/>
</dbReference>
<accession>A0A327Y6F5</accession>
<evidence type="ECO:0000313" key="4">
    <source>
        <dbReference type="Proteomes" id="UP000248555"/>
    </source>
</evidence>
<dbReference type="SUPFAM" id="SSF50118">
    <property type="entry name" value="Cell growth inhibitor/plasmid maintenance toxic component"/>
    <property type="match status" value="1"/>
</dbReference>
<dbReference type="AlphaFoldDB" id="A0A327Y6F5"/>
<comment type="caution">
    <text evidence="3">The sequence shown here is derived from an EMBL/GenBank/DDBJ whole genome shotgun (WGS) entry which is preliminary data.</text>
</comment>
<keyword evidence="4" id="KW-1185">Reference proteome</keyword>
<gene>
    <name evidence="3" type="ORF">B0I26_1225</name>
</gene>
<name>A0A327Y6F5_9BACL</name>
<dbReference type="OrthoDB" id="2990180at2"/>
<dbReference type="Gene3D" id="2.30.30.110">
    <property type="match status" value="1"/>
</dbReference>
<proteinExistence type="inferred from homology"/>
<dbReference type="InterPro" id="IPR003477">
    <property type="entry name" value="PemK-like"/>
</dbReference>
<protein>
    <submittedName>
        <fullName evidence="3">PemK-like, MazF-like toxin of type II toxin-antitoxin system</fullName>
    </submittedName>
</protein>
<reference evidence="3 4" key="1">
    <citation type="submission" date="2018-06" db="EMBL/GenBank/DDBJ databases">
        <title>Genomic Encyclopedia of Type Strains, Phase III (KMG-III): the genomes of soil and plant-associated and newly described type strains.</title>
        <authorList>
            <person name="Whitman W."/>
        </authorList>
    </citation>
    <scope>NUCLEOTIDE SEQUENCE [LARGE SCALE GENOMIC DNA]</scope>
    <source>
        <strain evidence="3 4">CGMCC 1.8979</strain>
    </source>
</reference>
<evidence type="ECO:0000256" key="1">
    <source>
        <dbReference type="ARBA" id="ARBA00007521"/>
    </source>
</evidence>
<comment type="similarity">
    <text evidence="1">Belongs to the PemK/MazF family.</text>
</comment>
<organism evidence="3 4">
    <name type="scientific">Paranoxybacillus vitaminiphilus</name>
    <dbReference type="NCBI Taxonomy" id="581036"/>
    <lineage>
        <taxon>Bacteria</taxon>
        <taxon>Bacillati</taxon>
        <taxon>Bacillota</taxon>
        <taxon>Bacilli</taxon>
        <taxon>Bacillales</taxon>
        <taxon>Anoxybacillaceae</taxon>
        <taxon>Paranoxybacillus</taxon>
    </lineage>
</organism>
<evidence type="ECO:0000313" key="3">
    <source>
        <dbReference type="EMBL" id="RAK15315.1"/>
    </source>
</evidence>
<evidence type="ECO:0000256" key="2">
    <source>
        <dbReference type="ARBA" id="ARBA00022649"/>
    </source>
</evidence>
<keyword evidence="2" id="KW-1277">Toxin-antitoxin system</keyword>
<sequence>MYVEIGDIFWFDVTYPSTGETETRPVVIIDIIDDTPVFATFATITGSNIKDFNDRFDKWKVPLFQWEHAGLEKGSYVKANCIAQVEASAFKKEDYIGKIHPYDLKNVNKKVEEFINSEEDPW</sequence>
<dbReference type="GO" id="GO:0003677">
    <property type="term" value="F:DNA binding"/>
    <property type="evidence" value="ECO:0007669"/>
    <property type="project" value="InterPro"/>
</dbReference>
<dbReference type="EMBL" id="QLMH01000022">
    <property type="protein sequence ID" value="RAK15315.1"/>
    <property type="molecule type" value="Genomic_DNA"/>
</dbReference>
<dbReference type="Proteomes" id="UP000248555">
    <property type="component" value="Unassembled WGS sequence"/>
</dbReference>
<dbReference type="InterPro" id="IPR011067">
    <property type="entry name" value="Plasmid_toxin/cell-grow_inhib"/>
</dbReference>
<dbReference type="RefSeq" id="WP_111646385.1">
    <property type="nucleotide sequence ID" value="NZ_QLMH01000022.1"/>
</dbReference>